<evidence type="ECO:0000256" key="2">
    <source>
        <dbReference type="SAM" id="MobiDB-lite"/>
    </source>
</evidence>
<sequence>MLIPLVTLFLPLVWTAGLDPGQASGDDCYTAMQLVKGSSSGFIDGKAALNCLLSLPFDASRADSFLIEIRKYIQFQSTLEVLKSPPNTYVSPAVDILGGLDKINNTTYKNQYEFDLDIGNLIRSANDGHFFITPCSLAPFAFQRDEIGLVSVSEDGRKTPQIYAGADLQALASGSAIISPVVTINGQDVITYLETVADLQGNQDPDARWNTLFFSAAAVASVGLNELLLWGTFTSDRGIWPGVDTTTLEFKNGSTVDLATIAKYNEFPTVSSAAALFSAVCIQDSPSNSQRGTPTKGDDNTEVSPTATVGPLGFPTPVIRDPYNQISGYSLDNDTAVMFIPTFAGGASFPANQDLVFAETATRIVNTAVSNGRNKLIIDLTRNPGGNIARAFDLFKLFFPSKLPYSATRFRRHDGSDLLALANQNVSAIVAGTSPFKYQGFVNPAQDAGFASVEDFLKGEVQLGVNVTSLYANFNYTLFSVFTANSGPIRGFGGIPINNTQPYASEDILIITDGFCSSTCTTFVNLMTNVGGVRALTFGGRPRTEPMQVMGGVRGAQAYEFSDIDNDIAVASFLVSNDPSLLTKAQITLADDVLPIGLKNLPLAIYGGGLNLRNAYQEGADHLPLQFDYQASDCRLLYTAENIANPASTWSDARDAIWGDAGCVSNSTGGRGSLEDRSKAMNNGSGDGNSTDSGGSSSGDNAKNDGDSGAGSLRFGGSLLGVYFDSLSYTASIVQNEYILKAICPACTYSNRLRCPDVDTSNQEAYDYNPERERLIKEIQAPARIAHPDPEVAELFRQFHEIDIASLKRRLDRLEQKRDVEEFKRQIWAPVKMEDTKHPDGLNTKTPPLREDLDDPLNLIDEIGVGFEASGHLST</sequence>
<dbReference type="AlphaFoldDB" id="A0A553HWH0"/>
<organism evidence="5 6">
    <name type="scientific">Xylaria flabelliformis</name>
    <dbReference type="NCBI Taxonomy" id="2512241"/>
    <lineage>
        <taxon>Eukaryota</taxon>
        <taxon>Fungi</taxon>
        <taxon>Dikarya</taxon>
        <taxon>Ascomycota</taxon>
        <taxon>Pezizomycotina</taxon>
        <taxon>Sordariomycetes</taxon>
        <taxon>Xylariomycetidae</taxon>
        <taxon>Xylariales</taxon>
        <taxon>Xylariaceae</taxon>
        <taxon>Xylaria</taxon>
    </lineage>
</organism>
<feature type="region of interest" description="Disordered" evidence="2">
    <location>
        <begin position="286"/>
        <end position="307"/>
    </location>
</feature>
<dbReference type="OrthoDB" id="27214at2759"/>
<dbReference type="PANTHER" id="PTHR37049">
    <property type="entry name" value="PEPTIDASE S41 FAMILY PROTEIN"/>
    <property type="match status" value="1"/>
</dbReference>
<evidence type="ECO:0000256" key="1">
    <source>
        <dbReference type="SAM" id="Coils"/>
    </source>
</evidence>
<dbReference type="Pfam" id="PF23658">
    <property type="entry name" value="PDZ_CPAF_rel"/>
    <property type="match status" value="1"/>
</dbReference>
<feature type="chain" id="PRO_5022019350" description="CPAF-like PDZ domain-containing protein" evidence="3">
    <location>
        <begin position="24"/>
        <end position="875"/>
    </location>
</feature>
<dbReference type="InterPro" id="IPR052766">
    <property type="entry name" value="S41A_metabolite_peptidase"/>
</dbReference>
<feature type="signal peptide" evidence="3">
    <location>
        <begin position="1"/>
        <end position="23"/>
    </location>
</feature>
<evidence type="ECO:0000256" key="3">
    <source>
        <dbReference type="SAM" id="SignalP"/>
    </source>
</evidence>
<comment type="caution">
    <text evidence="5">The sequence shown here is derived from an EMBL/GenBank/DDBJ whole genome shotgun (WGS) entry which is preliminary data.</text>
</comment>
<feature type="region of interest" description="Disordered" evidence="2">
    <location>
        <begin position="835"/>
        <end position="854"/>
    </location>
</feature>
<accession>A0A553HWH0</accession>
<dbReference type="Proteomes" id="UP000319160">
    <property type="component" value="Unassembled WGS sequence"/>
</dbReference>
<name>A0A553HWH0_9PEZI</name>
<feature type="region of interest" description="Disordered" evidence="2">
    <location>
        <begin position="667"/>
        <end position="705"/>
    </location>
</feature>
<feature type="compositionally biased region" description="Low complexity" evidence="2">
    <location>
        <begin position="682"/>
        <end position="701"/>
    </location>
</feature>
<dbReference type="STRING" id="2512241.A0A553HWH0"/>
<dbReference type="SUPFAM" id="SSF52096">
    <property type="entry name" value="ClpP/crotonase"/>
    <property type="match status" value="1"/>
</dbReference>
<feature type="domain" description="CPAF-like PDZ" evidence="4">
    <location>
        <begin position="142"/>
        <end position="266"/>
    </location>
</feature>
<dbReference type="InterPro" id="IPR056186">
    <property type="entry name" value="PDZ_CPAF-rel"/>
</dbReference>
<dbReference type="PANTHER" id="PTHR37049:SF4">
    <property type="entry name" value="RHODANESE DOMAIN-CONTAINING PROTEIN"/>
    <property type="match status" value="1"/>
</dbReference>
<evidence type="ECO:0000259" key="4">
    <source>
        <dbReference type="Pfam" id="PF23658"/>
    </source>
</evidence>
<dbReference type="InterPro" id="IPR029045">
    <property type="entry name" value="ClpP/crotonase-like_dom_sf"/>
</dbReference>
<keyword evidence="3" id="KW-0732">Signal</keyword>
<dbReference type="Gene3D" id="3.90.226.10">
    <property type="entry name" value="2-enoyl-CoA Hydratase, Chain A, domain 1"/>
    <property type="match status" value="1"/>
</dbReference>
<keyword evidence="6" id="KW-1185">Reference proteome</keyword>
<reference evidence="6" key="1">
    <citation type="submission" date="2019-06" db="EMBL/GenBank/DDBJ databases">
        <title>Draft genome sequence of the griseofulvin-producing fungus Xylaria cubensis strain G536.</title>
        <authorList>
            <person name="Mead M.E."/>
            <person name="Raja H.A."/>
            <person name="Steenwyk J.L."/>
            <person name="Knowles S.L."/>
            <person name="Oberlies N.H."/>
            <person name="Rokas A."/>
        </authorList>
    </citation>
    <scope>NUCLEOTIDE SEQUENCE [LARGE SCALE GENOMIC DNA]</scope>
    <source>
        <strain evidence="6">G536</strain>
    </source>
</reference>
<gene>
    <name evidence="5" type="ORF">FHL15_006917</name>
</gene>
<evidence type="ECO:0000313" key="5">
    <source>
        <dbReference type="EMBL" id="TRX92302.1"/>
    </source>
</evidence>
<protein>
    <recommendedName>
        <fullName evidence="4">CPAF-like PDZ domain-containing protein</fullName>
    </recommendedName>
</protein>
<evidence type="ECO:0000313" key="6">
    <source>
        <dbReference type="Proteomes" id="UP000319160"/>
    </source>
</evidence>
<dbReference type="EMBL" id="VFLP01000038">
    <property type="protein sequence ID" value="TRX92302.1"/>
    <property type="molecule type" value="Genomic_DNA"/>
</dbReference>
<keyword evidence="1" id="KW-0175">Coiled coil</keyword>
<proteinExistence type="predicted"/>
<feature type="coiled-coil region" evidence="1">
    <location>
        <begin position="797"/>
        <end position="824"/>
    </location>
</feature>